<proteinExistence type="predicted"/>
<evidence type="ECO:0000313" key="3">
    <source>
        <dbReference type="Proteomes" id="UP001358614"/>
    </source>
</evidence>
<dbReference type="AlphaFoldDB" id="A0AAX4KI21"/>
<accession>A0AAX4KI21</accession>
<dbReference type="EMBL" id="CP144089">
    <property type="protein sequence ID" value="WWD05694.1"/>
    <property type="molecule type" value="Genomic_DNA"/>
</dbReference>
<feature type="region of interest" description="Disordered" evidence="1">
    <location>
        <begin position="32"/>
        <end position="51"/>
    </location>
</feature>
<keyword evidence="3" id="KW-1185">Reference proteome</keyword>
<evidence type="ECO:0000313" key="2">
    <source>
        <dbReference type="EMBL" id="WWD05694.1"/>
    </source>
</evidence>
<dbReference type="GeneID" id="91102578"/>
<name>A0AAX4KI21_9TREE</name>
<dbReference type="KEGG" id="ker:91102578"/>
<gene>
    <name evidence="2" type="ORF">V865_003775</name>
</gene>
<sequence length="90" mass="10262">MVFIVYLTLLDGPVRPTSAPLVNLKRKRLSNTMNEEARPASARVNGGKEQDVKLHLRDEHFQYLEDRIKRLTSRLKSARTGEGDEVVDLT</sequence>
<organism evidence="2 3">
    <name type="scientific">Kwoniella europaea PYCC6329</name>
    <dbReference type="NCBI Taxonomy" id="1423913"/>
    <lineage>
        <taxon>Eukaryota</taxon>
        <taxon>Fungi</taxon>
        <taxon>Dikarya</taxon>
        <taxon>Basidiomycota</taxon>
        <taxon>Agaricomycotina</taxon>
        <taxon>Tremellomycetes</taxon>
        <taxon>Tremellales</taxon>
        <taxon>Cryptococcaceae</taxon>
        <taxon>Kwoniella</taxon>
    </lineage>
</organism>
<evidence type="ECO:0000256" key="1">
    <source>
        <dbReference type="SAM" id="MobiDB-lite"/>
    </source>
</evidence>
<reference evidence="2 3" key="1">
    <citation type="submission" date="2024-01" db="EMBL/GenBank/DDBJ databases">
        <title>Comparative genomics of Cryptococcus and Kwoniella reveals pathogenesis evolution and contrasting modes of karyotype evolution via chromosome fusion or intercentromeric recombination.</title>
        <authorList>
            <person name="Coelho M.A."/>
            <person name="David-Palma M."/>
            <person name="Shea T."/>
            <person name="Bowers K."/>
            <person name="McGinley-Smith S."/>
            <person name="Mohammad A.W."/>
            <person name="Gnirke A."/>
            <person name="Yurkov A.M."/>
            <person name="Nowrousian M."/>
            <person name="Sun S."/>
            <person name="Cuomo C.A."/>
            <person name="Heitman J."/>
        </authorList>
    </citation>
    <scope>NUCLEOTIDE SEQUENCE [LARGE SCALE GENOMIC DNA]</scope>
    <source>
        <strain evidence="2 3">PYCC6329</strain>
    </source>
</reference>
<dbReference type="RefSeq" id="XP_066083661.1">
    <property type="nucleotide sequence ID" value="XM_066227564.1"/>
</dbReference>
<dbReference type="Proteomes" id="UP001358614">
    <property type="component" value="Chromosome 1"/>
</dbReference>
<protein>
    <submittedName>
        <fullName evidence="2">Uncharacterized protein</fullName>
    </submittedName>
</protein>